<organism evidence="1 2">
    <name type="scientific">Streptomyces mordarskii</name>
    <dbReference type="NCBI Taxonomy" id="1226758"/>
    <lineage>
        <taxon>Bacteria</taxon>
        <taxon>Bacillati</taxon>
        <taxon>Actinomycetota</taxon>
        <taxon>Actinomycetes</taxon>
        <taxon>Kitasatosporales</taxon>
        <taxon>Streptomycetaceae</taxon>
        <taxon>Streptomyces</taxon>
    </lineage>
</organism>
<dbReference type="EMBL" id="BAAABZ010000013">
    <property type="protein sequence ID" value="GAA0519093.1"/>
    <property type="molecule type" value="Genomic_DNA"/>
</dbReference>
<evidence type="ECO:0000313" key="1">
    <source>
        <dbReference type="EMBL" id="GAA0519093.1"/>
    </source>
</evidence>
<protein>
    <submittedName>
        <fullName evidence="1">Uncharacterized protein</fullName>
    </submittedName>
</protein>
<gene>
    <name evidence="1" type="ORF">GCM10010390_21650</name>
</gene>
<keyword evidence="2" id="KW-1185">Reference proteome</keyword>
<proteinExistence type="predicted"/>
<evidence type="ECO:0000313" key="2">
    <source>
        <dbReference type="Proteomes" id="UP001501576"/>
    </source>
</evidence>
<comment type="caution">
    <text evidence="1">The sequence shown here is derived from an EMBL/GenBank/DDBJ whole genome shotgun (WGS) entry which is preliminary data.</text>
</comment>
<dbReference type="Proteomes" id="UP001501576">
    <property type="component" value="Unassembled WGS sequence"/>
</dbReference>
<sequence>MPLGPWAWAESPEQPTGMESAWLAYRHLAPRVRAVSRRSGRMGVNLARTEEKTEDDKAF</sequence>
<accession>A0ABN1CHA4</accession>
<name>A0ABN1CHA4_9ACTN</name>
<reference evidence="1 2" key="1">
    <citation type="journal article" date="2019" name="Int. J. Syst. Evol. Microbiol.">
        <title>The Global Catalogue of Microorganisms (GCM) 10K type strain sequencing project: providing services to taxonomists for standard genome sequencing and annotation.</title>
        <authorList>
            <consortium name="The Broad Institute Genomics Platform"/>
            <consortium name="The Broad Institute Genome Sequencing Center for Infectious Disease"/>
            <person name="Wu L."/>
            <person name="Ma J."/>
        </authorList>
    </citation>
    <scope>NUCLEOTIDE SEQUENCE [LARGE SCALE GENOMIC DNA]</scope>
    <source>
        <strain evidence="1 2">JCM 5052</strain>
    </source>
</reference>